<dbReference type="EMBL" id="MGDI01000001">
    <property type="protein sequence ID" value="OGL55444.1"/>
    <property type="molecule type" value="Genomic_DNA"/>
</dbReference>
<sequence length="86" mass="9904">MNQQREVIKNKSVNIFQLLMLFAFYLFVGSIIAFVVNGIYNALENNDAFMYSIVIGAIVIPVFLTLTILVTLVFWVIVREGRKDMR</sequence>
<keyword evidence="1" id="KW-0812">Transmembrane</keyword>
<evidence type="ECO:0000313" key="2">
    <source>
        <dbReference type="EMBL" id="OGL55444.1"/>
    </source>
</evidence>
<evidence type="ECO:0000256" key="1">
    <source>
        <dbReference type="SAM" id="Phobius"/>
    </source>
</evidence>
<keyword evidence="1" id="KW-0472">Membrane</keyword>
<feature type="transmembrane region" description="Helical" evidence="1">
    <location>
        <begin position="12"/>
        <end position="36"/>
    </location>
</feature>
<comment type="caution">
    <text evidence="2">The sequence shown here is derived from an EMBL/GenBank/DDBJ whole genome shotgun (WGS) entry which is preliminary data.</text>
</comment>
<evidence type="ECO:0000313" key="3">
    <source>
        <dbReference type="Proteomes" id="UP000178082"/>
    </source>
</evidence>
<dbReference type="STRING" id="1817883.A3G31_01365"/>
<dbReference type="AlphaFoldDB" id="A0A1F7SQG9"/>
<dbReference type="Proteomes" id="UP000178082">
    <property type="component" value="Unassembled WGS sequence"/>
</dbReference>
<organism evidence="2 3">
    <name type="scientific">Candidatus Schekmanbacteria bacterium RIFCSPLOWO2_12_FULL_38_15</name>
    <dbReference type="NCBI Taxonomy" id="1817883"/>
    <lineage>
        <taxon>Bacteria</taxon>
        <taxon>Candidatus Schekmaniibacteriota</taxon>
    </lineage>
</organism>
<reference evidence="2 3" key="1">
    <citation type="journal article" date="2016" name="Nat. Commun.">
        <title>Thousands of microbial genomes shed light on interconnected biogeochemical processes in an aquifer system.</title>
        <authorList>
            <person name="Anantharaman K."/>
            <person name="Brown C.T."/>
            <person name="Hug L.A."/>
            <person name="Sharon I."/>
            <person name="Castelle C.J."/>
            <person name="Probst A.J."/>
            <person name="Thomas B.C."/>
            <person name="Singh A."/>
            <person name="Wilkins M.J."/>
            <person name="Karaoz U."/>
            <person name="Brodie E.L."/>
            <person name="Williams K.H."/>
            <person name="Hubbard S.S."/>
            <person name="Banfield J.F."/>
        </authorList>
    </citation>
    <scope>NUCLEOTIDE SEQUENCE [LARGE SCALE GENOMIC DNA]</scope>
</reference>
<evidence type="ECO:0008006" key="4">
    <source>
        <dbReference type="Google" id="ProtNLM"/>
    </source>
</evidence>
<proteinExistence type="predicted"/>
<gene>
    <name evidence="2" type="ORF">A3G31_01365</name>
</gene>
<feature type="transmembrane region" description="Helical" evidence="1">
    <location>
        <begin position="48"/>
        <end position="78"/>
    </location>
</feature>
<name>A0A1F7SQG9_9BACT</name>
<accession>A0A1F7SQG9</accession>
<keyword evidence="1" id="KW-1133">Transmembrane helix</keyword>
<protein>
    <recommendedName>
        <fullName evidence="4">DUF485 domain-containing protein</fullName>
    </recommendedName>
</protein>